<evidence type="ECO:0000256" key="7">
    <source>
        <dbReference type="ARBA" id="ARBA00022692"/>
    </source>
</evidence>
<organism evidence="13 14">
    <name type="scientific">Naegleria fowleri</name>
    <name type="common">Brain eating amoeba</name>
    <dbReference type="NCBI Taxonomy" id="5763"/>
    <lineage>
        <taxon>Eukaryota</taxon>
        <taxon>Discoba</taxon>
        <taxon>Heterolobosea</taxon>
        <taxon>Tetramitia</taxon>
        <taxon>Eutetramitia</taxon>
        <taxon>Vahlkampfiidae</taxon>
        <taxon>Naegleria</taxon>
    </lineage>
</organism>
<dbReference type="SUPFAM" id="SSF64005">
    <property type="entry name" value="Undecaprenyl diphosphate synthase"/>
    <property type="match status" value="1"/>
</dbReference>
<evidence type="ECO:0000256" key="6">
    <source>
        <dbReference type="ARBA" id="ARBA00022679"/>
    </source>
</evidence>
<dbReference type="GO" id="GO:0045547">
    <property type="term" value="F:ditrans,polycis-polyprenyl diphosphate synthase [(2E,6E)-farnesyl diphosphate specific] activity"/>
    <property type="evidence" value="ECO:0007669"/>
    <property type="project" value="UniProtKB-EC"/>
</dbReference>
<dbReference type="VEuPathDB" id="AmoebaDB:NfTy_030710"/>
<evidence type="ECO:0000256" key="2">
    <source>
        <dbReference type="ARBA" id="ARBA00004586"/>
    </source>
</evidence>
<reference evidence="13 14" key="1">
    <citation type="journal article" date="2019" name="Sci. Rep.">
        <title>Nanopore sequencing improves the draft genome of the human pathogenic amoeba Naegleria fowleri.</title>
        <authorList>
            <person name="Liechti N."/>
            <person name="Schurch N."/>
            <person name="Bruggmann R."/>
            <person name="Wittwer M."/>
        </authorList>
    </citation>
    <scope>NUCLEOTIDE SEQUENCE [LARGE SCALE GENOMIC DNA]</scope>
    <source>
        <strain evidence="13 14">ATCC 30894</strain>
    </source>
</reference>
<dbReference type="Gene3D" id="3.40.1180.10">
    <property type="entry name" value="Decaprenyl diphosphate synthase-like"/>
    <property type="match status" value="1"/>
</dbReference>
<keyword evidence="14" id="KW-1185">Reference proteome</keyword>
<comment type="similarity">
    <text evidence="4">Belongs to the UPP synthase family.</text>
</comment>
<dbReference type="EMBL" id="VFQX01000023">
    <property type="protein sequence ID" value="KAF0979586.1"/>
    <property type="molecule type" value="Genomic_DNA"/>
</dbReference>
<proteinExistence type="inferred from homology"/>
<evidence type="ECO:0000256" key="12">
    <source>
        <dbReference type="ARBA" id="ARBA00047353"/>
    </source>
</evidence>
<comment type="pathway">
    <text evidence="3">Protein modification; protein glycosylation.</text>
</comment>
<dbReference type="InterPro" id="IPR036424">
    <property type="entry name" value="UPP_synth-like_sf"/>
</dbReference>
<comment type="catalytic activity">
    <reaction evidence="12">
        <text>n isopentenyl diphosphate + (2E,6E)-farnesyl diphosphate = a di-trans,poly-cis-polyprenyl diphosphate + n diphosphate</text>
        <dbReference type="Rhea" id="RHEA:53008"/>
        <dbReference type="Rhea" id="RHEA-COMP:19494"/>
        <dbReference type="ChEBI" id="CHEBI:33019"/>
        <dbReference type="ChEBI" id="CHEBI:128769"/>
        <dbReference type="ChEBI" id="CHEBI:136960"/>
        <dbReference type="ChEBI" id="CHEBI:175763"/>
        <dbReference type="EC" id="2.5.1.87"/>
    </reaction>
</comment>
<dbReference type="UniPathway" id="UPA00378"/>
<evidence type="ECO:0000256" key="1">
    <source>
        <dbReference type="ARBA" id="ARBA00001946"/>
    </source>
</evidence>
<keyword evidence="9" id="KW-0460">Magnesium</keyword>
<dbReference type="GO" id="GO:0005789">
    <property type="term" value="C:endoplasmic reticulum membrane"/>
    <property type="evidence" value="ECO:0007669"/>
    <property type="project" value="UniProtKB-SubCell"/>
</dbReference>
<protein>
    <recommendedName>
        <fullName evidence="5">ditrans,polycis-polyprenyl diphosphate synthase [(2E,6E)-farnesyldiphosphate specific]</fullName>
        <ecNumber evidence="5">2.5.1.87</ecNumber>
    </recommendedName>
</protein>
<evidence type="ECO:0000256" key="9">
    <source>
        <dbReference type="ARBA" id="ARBA00022842"/>
    </source>
</evidence>
<dbReference type="VEuPathDB" id="AmoebaDB:FDP41_001254"/>
<evidence type="ECO:0000313" key="14">
    <source>
        <dbReference type="Proteomes" id="UP000444721"/>
    </source>
</evidence>
<dbReference type="AlphaFoldDB" id="A0A6A5BWA0"/>
<comment type="cofactor">
    <cofactor evidence="1">
        <name>Mg(2+)</name>
        <dbReference type="ChEBI" id="CHEBI:18420"/>
    </cofactor>
</comment>
<keyword evidence="8" id="KW-0256">Endoplasmic reticulum</keyword>
<dbReference type="VEuPathDB" id="AmoebaDB:NF0092360"/>
<dbReference type="RefSeq" id="XP_044564299.1">
    <property type="nucleotide sequence ID" value="XM_044703070.1"/>
</dbReference>
<keyword evidence="11" id="KW-0472">Membrane</keyword>
<keyword evidence="6" id="KW-0808">Transferase</keyword>
<evidence type="ECO:0000256" key="3">
    <source>
        <dbReference type="ARBA" id="ARBA00004922"/>
    </source>
</evidence>
<dbReference type="GO" id="GO:1904423">
    <property type="term" value="C:dehydrodolichyl diphosphate synthase complex"/>
    <property type="evidence" value="ECO:0007669"/>
    <property type="project" value="InterPro"/>
</dbReference>
<name>A0A6A5BWA0_NAEFO</name>
<dbReference type="PANTHER" id="PTHR21528">
    <property type="entry name" value="DEHYDRODOLICHYL DIPHOSPHATE SYNTHASE COMPLEX SUBUNIT NUS1"/>
    <property type="match status" value="1"/>
</dbReference>
<evidence type="ECO:0000256" key="8">
    <source>
        <dbReference type="ARBA" id="ARBA00022824"/>
    </source>
</evidence>
<evidence type="ECO:0000313" key="13">
    <source>
        <dbReference type="EMBL" id="KAF0979586.1"/>
    </source>
</evidence>
<comment type="subcellular location">
    <subcellularLocation>
        <location evidence="2">Endoplasmic reticulum membrane</location>
    </subcellularLocation>
</comment>
<accession>A0A6A5BWA0</accession>
<dbReference type="Proteomes" id="UP000444721">
    <property type="component" value="Unassembled WGS sequence"/>
</dbReference>
<evidence type="ECO:0000256" key="5">
    <source>
        <dbReference type="ARBA" id="ARBA00012596"/>
    </source>
</evidence>
<dbReference type="PANTHER" id="PTHR21528:SF0">
    <property type="entry name" value="DEHYDRODOLICHYL DIPHOSPHATE SYNTHASE COMPLEX SUBUNIT NUS1"/>
    <property type="match status" value="1"/>
</dbReference>
<dbReference type="OrthoDB" id="19639at2759"/>
<evidence type="ECO:0000256" key="4">
    <source>
        <dbReference type="ARBA" id="ARBA00005432"/>
    </source>
</evidence>
<evidence type="ECO:0000256" key="11">
    <source>
        <dbReference type="ARBA" id="ARBA00023136"/>
    </source>
</evidence>
<keyword evidence="10" id="KW-1133">Transmembrane helix</keyword>
<dbReference type="EC" id="2.5.1.87" evidence="5"/>
<gene>
    <name evidence="13" type="ORF">FDP41_001254</name>
</gene>
<dbReference type="GeneID" id="68108472"/>
<evidence type="ECO:0000256" key="10">
    <source>
        <dbReference type="ARBA" id="ARBA00022989"/>
    </source>
</evidence>
<sequence>MFVMLLGINPSSSPTSRYTFSPDKLNEDMISKFPNHLAIAIDTEMLSPHVLHHDDLSQKRVTCLDEIAMKQIQNMIYWSLTTFSKLKNHSIQSIAFYDKYGILEKHATQIFTFIERVLKNHEVKFTAKNIQLLETKQNIEHEIPCLKIPTKNIVHNHTQTLVVRLLSFQNCGKPSITKLANSIFEELKHKQDMENLKELVRHHVSEKLHRHTKENIPEPNMLISFSTPVLLLHGFSPLHLKYTQISHVEKCFVTQFTEQDFVKCVLEYVSCNQRFGK</sequence>
<comment type="caution">
    <text evidence="13">The sequence shown here is derived from an EMBL/GenBank/DDBJ whole genome shotgun (WGS) entry which is preliminary data.</text>
</comment>
<dbReference type="InterPro" id="IPR038887">
    <property type="entry name" value="Nus1/NgBR"/>
</dbReference>
<keyword evidence="7" id="KW-0812">Transmembrane</keyword>